<accession>A0A392N9Z0</accession>
<protein>
    <submittedName>
        <fullName evidence="3">Phosphatidylinositol 4-kinase beta 1-like</fullName>
    </submittedName>
</protein>
<feature type="region of interest" description="Disordered" evidence="1">
    <location>
        <begin position="1"/>
        <end position="40"/>
    </location>
</feature>
<reference evidence="3 4" key="1">
    <citation type="journal article" date="2018" name="Front. Plant Sci.">
        <title>Red Clover (Trifolium pratense) and Zigzag Clover (T. medium) - A Picture of Genomic Similarities and Differences.</title>
        <authorList>
            <person name="Dluhosova J."/>
            <person name="Istvanek J."/>
            <person name="Nedelnik J."/>
            <person name="Repkova J."/>
        </authorList>
    </citation>
    <scope>NUCLEOTIDE SEQUENCE [LARGE SCALE GENOMIC DNA]</scope>
    <source>
        <strain evidence="3">10/8</strain>
        <strain evidence="4">cv. 10/8</strain>
        <tissue evidence="3">Leaf</tissue>
    </source>
</reference>
<evidence type="ECO:0000313" key="4">
    <source>
        <dbReference type="Proteomes" id="UP000265520"/>
    </source>
</evidence>
<dbReference type="EMBL" id="LXQA010032915">
    <property type="protein sequence ID" value="MCH96666.1"/>
    <property type="molecule type" value="Genomic_DNA"/>
</dbReference>
<dbReference type="Proteomes" id="UP000265520">
    <property type="component" value="Unassembled WGS sequence"/>
</dbReference>
<keyword evidence="4" id="KW-1185">Reference proteome</keyword>
<gene>
    <name evidence="2" type="ORF">A2U01_0009474</name>
    <name evidence="3" type="ORF">A2U01_0017654</name>
</gene>
<sequence>AAAAKGEAPLGLPLKGAGQDSSDAQPRANGITPKASDALSGELWEAKKDRVCKASIYGKLPGWDLRSSQD</sequence>
<organism evidence="3 4">
    <name type="scientific">Trifolium medium</name>
    <dbReference type="NCBI Taxonomy" id="97028"/>
    <lineage>
        <taxon>Eukaryota</taxon>
        <taxon>Viridiplantae</taxon>
        <taxon>Streptophyta</taxon>
        <taxon>Embryophyta</taxon>
        <taxon>Tracheophyta</taxon>
        <taxon>Spermatophyta</taxon>
        <taxon>Magnoliopsida</taxon>
        <taxon>eudicotyledons</taxon>
        <taxon>Gunneridae</taxon>
        <taxon>Pentapetalae</taxon>
        <taxon>rosids</taxon>
        <taxon>fabids</taxon>
        <taxon>Fabales</taxon>
        <taxon>Fabaceae</taxon>
        <taxon>Papilionoideae</taxon>
        <taxon>50 kb inversion clade</taxon>
        <taxon>NPAAA clade</taxon>
        <taxon>Hologalegina</taxon>
        <taxon>IRL clade</taxon>
        <taxon>Trifolieae</taxon>
        <taxon>Trifolium</taxon>
    </lineage>
</organism>
<evidence type="ECO:0000313" key="2">
    <source>
        <dbReference type="EMBL" id="MCH88583.1"/>
    </source>
</evidence>
<dbReference type="EMBL" id="LXQA010014444">
    <property type="protein sequence ID" value="MCH88583.1"/>
    <property type="molecule type" value="Genomic_DNA"/>
</dbReference>
<feature type="non-terminal residue" evidence="3">
    <location>
        <position position="1"/>
    </location>
</feature>
<comment type="caution">
    <text evidence="3">The sequence shown here is derived from an EMBL/GenBank/DDBJ whole genome shotgun (WGS) entry which is preliminary data.</text>
</comment>
<keyword evidence="3" id="KW-0808">Transferase</keyword>
<dbReference type="AlphaFoldDB" id="A0A392N9Z0"/>
<name>A0A392N9Z0_9FABA</name>
<evidence type="ECO:0000313" key="3">
    <source>
        <dbReference type="EMBL" id="MCH96666.1"/>
    </source>
</evidence>
<dbReference type="GO" id="GO:0016301">
    <property type="term" value="F:kinase activity"/>
    <property type="evidence" value="ECO:0007669"/>
    <property type="project" value="UniProtKB-KW"/>
</dbReference>
<proteinExistence type="predicted"/>
<keyword evidence="3" id="KW-0418">Kinase</keyword>
<evidence type="ECO:0000256" key="1">
    <source>
        <dbReference type="SAM" id="MobiDB-lite"/>
    </source>
</evidence>